<dbReference type="Pfam" id="PF02277">
    <property type="entry name" value="DBI_PRT"/>
    <property type="match status" value="1"/>
</dbReference>
<evidence type="ECO:0000256" key="5">
    <source>
        <dbReference type="ARBA" id="ARBA00022573"/>
    </source>
</evidence>
<evidence type="ECO:0000256" key="8">
    <source>
        <dbReference type="ARBA" id="ARBA00030686"/>
    </source>
</evidence>
<dbReference type="Gene3D" id="1.10.1610.10">
    <property type="match status" value="1"/>
</dbReference>
<evidence type="ECO:0000256" key="9">
    <source>
        <dbReference type="ARBA" id="ARBA00047340"/>
    </source>
</evidence>
<dbReference type="CDD" id="cd02439">
    <property type="entry name" value="DMB-PRT_CobT"/>
    <property type="match status" value="1"/>
</dbReference>
<dbReference type="EMBL" id="JAWJZB010000009">
    <property type="protein sequence ID" value="MDV5088813.1"/>
    <property type="molecule type" value="Genomic_DNA"/>
</dbReference>
<protein>
    <recommendedName>
        <fullName evidence="4">Nicotinate-nucleotide--dimethylbenzimidazole phosphoribosyltransferase</fullName>
        <ecNumber evidence="3">2.4.2.21</ecNumber>
    </recommendedName>
    <alternativeName>
        <fullName evidence="8">N(1)-alpha-phosphoribosyltransferase</fullName>
    </alternativeName>
</protein>
<dbReference type="InterPro" id="IPR023195">
    <property type="entry name" value="Nict_dMeBzImd_PRibTrfase_N"/>
</dbReference>
<organism evidence="10 11">
    <name type="scientific">Veillonella absiana</name>
    <dbReference type="NCBI Taxonomy" id="3079305"/>
    <lineage>
        <taxon>Bacteria</taxon>
        <taxon>Bacillati</taxon>
        <taxon>Bacillota</taxon>
        <taxon>Negativicutes</taxon>
        <taxon>Veillonellales</taxon>
        <taxon>Veillonellaceae</taxon>
        <taxon>Veillonella</taxon>
    </lineage>
</organism>
<keyword evidence="6 10" id="KW-0328">Glycosyltransferase</keyword>
<dbReference type="SUPFAM" id="SSF52733">
    <property type="entry name" value="Nicotinate mononucleotide:5,6-dimethylbenzimidazole phosphoribosyltransferase (CobT)"/>
    <property type="match status" value="1"/>
</dbReference>
<dbReference type="Proteomes" id="UP001272515">
    <property type="component" value="Unassembled WGS sequence"/>
</dbReference>
<gene>
    <name evidence="10" type="ORF">RVY80_08205</name>
</gene>
<evidence type="ECO:0000313" key="11">
    <source>
        <dbReference type="Proteomes" id="UP001272515"/>
    </source>
</evidence>
<comment type="catalytic activity">
    <reaction evidence="9">
        <text>5,6-dimethylbenzimidazole + nicotinate beta-D-ribonucleotide = alpha-ribazole 5'-phosphate + nicotinate + H(+)</text>
        <dbReference type="Rhea" id="RHEA:11196"/>
        <dbReference type="ChEBI" id="CHEBI:15378"/>
        <dbReference type="ChEBI" id="CHEBI:15890"/>
        <dbReference type="ChEBI" id="CHEBI:32544"/>
        <dbReference type="ChEBI" id="CHEBI:57502"/>
        <dbReference type="ChEBI" id="CHEBI:57918"/>
        <dbReference type="EC" id="2.4.2.21"/>
    </reaction>
</comment>
<evidence type="ECO:0000256" key="6">
    <source>
        <dbReference type="ARBA" id="ARBA00022676"/>
    </source>
</evidence>
<dbReference type="RefSeq" id="WP_317330198.1">
    <property type="nucleotide sequence ID" value="NZ_JAWJZA010000008.1"/>
</dbReference>
<dbReference type="Gene3D" id="3.40.50.10210">
    <property type="match status" value="1"/>
</dbReference>
<dbReference type="PANTHER" id="PTHR43463">
    <property type="entry name" value="NICOTINATE-NUCLEOTIDE--DIMETHYLBENZIMIDAZOLE PHOSPHORIBOSYLTRANSFERASE"/>
    <property type="match status" value="1"/>
</dbReference>
<keyword evidence="11" id="KW-1185">Reference proteome</keyword>
<sequence>MELFQDTCQSIVERNKEIEHIVAERWDEASSASGYGRLVSVVAQYAAATEQVEVSIPKPCMVIASADHGVARMGVSAYPMETTVGMTQNYLIPKGAGANALANYCGADMEILDMGIAADMSWVPGLRSHKLGMATKNFLEEPAMTREQAIEGIEVGIALVQEKVAQGYNVFLVGEMGIANTTSSALMTAKFAGLTAEEATGRGSNISDERLKVKQRIIHDTLVKYEHIDKNDGLGILASVGGFEFACIVGVILGAAATKSLVIIDGFNTSACALVAKNLVPASLEYVMASHLSAEKAAKASLENLGLSAYVDLGLCLGEASGGSVQMGMLDLAVHMYIALRGGQQ</sequence>
<dbReference type="EC" id="2.4.2.21" evidence="3"/>
<dbReference type="GO" id="GO:0008939">
    <property type="term" value="F:nicotinate-nucleotide-dimethylbenzimidazole phosphoribosyltransferase activity"/>
    <property type="evidence" value="ECO:0007669"/>
    <property type="project" value="UniProtKB-EC"/>
</dbReference>
<dbReference type="InterPro" id="IPR036087">
    <property type="entry name" value="Nict_dMeBzImd_PRibTrfase_sf"/>
</dbReference>
<comment type="caution">
    <text evidence="10">The sequence shown here is derived from an EMBL/GenBank/DDBJ whole genome shotgun (WGS) entry which is preliminary data.</text>
</comment>
<dbReference type="PANTHER" id="PTHR43463:SF1">
    <property type="entry name" value="NICOTINATE-NUCLEOTIDE--DIMETHYLBENZIMIDAZOLE PHOSPHORIBOSYLTRANSFERASE"/>
    <property type="match status" value="1"/>
</dbReference>
<keyword evidence="5" id="KW-0169">Cobalamin biosynthesis</keyword>
<evidence type="ECO:0000256" key="7">
    <source>
        <dbReference type="ARBA" id="ARBA00022679"/>
    </source>
</evidence>
<evidence type="ECO:0000256" key="1">
    <source>
        <dbReference type="ARBA" id="ARBA00005049"/>
    </source>
</evidence>
<evidence type="ECO:0000256" key="4">
    <source>
        <dbReference type="ARBA" id="ARBA00015486"/>
    </source>
</evidence>
<reference evidence="10 11" key="1">
    <citation type="submission" date="2023-10" db="EMBL/GenBank/DDBJ databases">
        <title>Veillonella sp. nov., isolated from a pig farm feces dump.</title>
        <authorList>
            <person name="Chang Y.-H."/>
        </authorList>
    </citation>
    <scope>NUCLEOTIDE SEQUENCE [LARGE SCALE GENOMIC DNA]</scope>
    <source>
        <strain evidence="10 11">YH-vei2233</strain>
    </source>
</reference>
<comment type="pathway">
    <text evidence="1">Nucleoside biosynthesis; alpha-ribazole biosynthesis; alpha-ribazole from 5,6-dimethylbenzimidazole: step 1/2.</text>
</comment>
<accession>A0ABU3ZA75</accession>
<keyword evidence="7 10" id="KW-0808">Transferase</keyword>
<evidence type="ECO:0000256" key="3">
    <source>
        <dbReference type="ARBA" id="ARBA00011991"/>
    </source>
</evidence>
<evidence type="ECO:0000313" key="10">
    <source>
        <dbReference type="EMBL" id="MDV5088813.1"/>
    </source>
</evidence>
<comment type="similarity">
    <text evidence="2">Belongs to the CobT family.</text>
</comment>
<proteinExistence type="inferred from homology"/>
<evidence type="ECO:0000256" key="2">
    <source>
        <dbReference type="ARBA" id="ARBA00007110"/>
    </source>
</evidence>
<dbReference type="InterPro" id="IPR003200">
    <property type="entry name" value="Nict_dMeBzImd_PRibTrfase"/>
</dbReference>
<name>A0ABU3ZA75_9FIRM</name>